<dbReference type="PROSITE" id="PS51257">
    <property type="entry name" value="PROKAR_LIPOPROTEIN"/>
    <property type="match status" value="1"/>
</dbReference>
<evidence type="ECO:0000256" key="3">
    <source>
        <dbReference type="SAM" id="SignalP"/>
    </source>
</evidence>
<keyword evidence="1" id="KW-0479">Metal-binding</keyword>
<name>A0A085W981_9BACT</name>
<dbReference type="Proteomes" id="UP000028725">
    <property type="component" value="Unassembled WGS sequence"/>
</dbReference>
<feature type="signal peptide" evidence="3">
    <location>
        <begin position="1"/>
        <end position="26"/>
    </location>
</feature>
<feature type="region of interest" description="Disordered" evidence="2">
    <location>
        <begin position="148"/>
        <end position="175"/>
    </location>
</feature>
<comment type="caution">
    <text evidence="4">The sequence shown here is derived from an EMBL/GenBank/DDBJ whole genome shotgun (WGS) entry which is preliminary data.</text>
</comment>
<accession>A0A085W981</accession>
<evidence type="ECO:0000313" key="5">
    <source>
        <dbReference type="Proteomes" id="UP000028725"/>
    </source>
</evidence>
<dbReference type="InterPro" id="IPR008972">
    <property type="entry name" value="Cupredoxin"/>
</dbReference>
<organism evidence="4 5">
    <name type="scientific">Hyalangium minutum</name>
    <dbReference type="NCBI Taxonomy" id="394096"/>
    <lineage>
        <taxon>Bacteria</taxon>
        <taxon>Pseudomonadati</taxon>
        <taxon>Myxococcota</taxon>
        <taxon>Myxococcia</taxon>
        <taxon>Myxococcales</taxon>
        <taxon>Cystobacterineae</taxon>
        <taxon>Archangiaceae</taxon>
        <taxon>Hyalangium</taxon>
    </lineage>
</organism>
<dbReference type="GO" id="GO:0005507">
    <property type="term" value="F:copper ion binding"/>
    <property type="evidence" value="ECO:0007669"/>
    <property type="project" value="InterPro"/>
</dbReference>
<dbReference type="STRING" id="394096.DB31_2038"/>
<evidence type="ECO:0008006" key="6">
    <source>
        <dbReference type="Google" id="ProtNLM"/>
    </source>
</evidence>
<protein>
    <recommendedName>
        <fullName evidence="6">Multicopper oxidase</fullName>
    </recommendedName>
</protein>
<keyword evidence="3" id="KW-0732">Signal</keyword>
<dbReference type="InterPro" id="IPR002355">
    <property type="entry name" value="Cu_oxidase_Cu_BS"/>
</dbReference>
<evidence type="ECO:0000313" key="4">
    <source>
        <dbReference type="EMBL" id="KFE64244.1"/>
    </source>
</evidence>
<reference evidence="4 5" key="1">
    <citation type="submission" date="2014-04" db="EMBL/GenBank/DDBJ databases">
        <title>Genome assembly of Hyalangium minutum DSM 14724.</title>
        <authorList>
            <person name="Sharma G."/>
            <person name="Subramanian S."/>
        </authorList>
    </citation>
    <scope>NUCLEOTIDE SEQUENCE [LARGE SCALE GENOMIC DNA]</scope>
    <source>
        <strain evidence="4 5">DSM 14724</strain>
    </source>
</reference>
<feature type="region of interest" description="Disordered" evidence="2">
    <location>
        <begin position="928"/>
        <end position="950"/>
    </location>
</feature>
<dbReference type="SUPFAM" id="SSF49503">
    <property type="entry name" value="Cupredoxins"/>
    <property type="match status" value="5"/>
</dbReference>
<evidence type="ECO:0000256" key="1">
    <source>
        <dbReference type="ARBA" id="ARBA00022723"/>
    </source>
</evidence>
<proteinExistence type="predicted"/>
<evidence type="ECO:0000256" key="2">
    <source>
        <dbReference type="SAM" id="MobiDB-lite"/>
    </source>
</evidence>
<dbReference type="PROSITE" id="PS00080">
    <property type="entry name" value="MULTICOPPER_OXIDASE2"/>
    <property type="match status" value="1"/>
</dbReference>
<feature type="region of interest" description="Disordered" evidence="2">
    <location>
        <begin position="33"/>
        <end position="67"/>
    </location>
</feature>
<dbReference type="EMBL" id="JMCB01000014">
    <property type="protein sequence ID" value="KFE64244.1"/>
    <property type="molecule type" value="Genomic_DNA"/>
</dbReference>
<dbReference type="PATRIC" id="fig|394096.3.peg.6374"/>
<sequence>MRVPIRRGVKSKAVIALAACVLLACGADTPFSESVPPPELSEEASSEAASSLTPSDSSTSSDSPSSTCQRTVKADVVALDQVFTYNRFGAFNPIGMVYALRRDVVAIEGNVPSPGNARLRDGKRPRPLVLRVNKGDCLKVTFTNWLAPDRGQIPEPPEEPLDEPSDDPRNDAPATRTAGLHVQGLQYLNIDADAARVGLNGESLAEPGQTREYRLFAEREGTFLFRSMAHLLGGEGDNAALAAGFFGAVHVEPKGSRWFRSQVTAEELQAATKGRNSDGTPRINYSARDGQGVPILEILGDDNEIVHGDLYAIVAGYKDTELGTPTSQNVGVFREFTAVFHDEIKVVQAFPELEEDPTLRSIRDGFAINYGADALGPRLLANRARVGPSAKCFECKFEEFFLSSWPNGDPALNLERDGDGKAERALFPEDPSNVHHAYLGDPVRIRNMHAGPKEAHIFHLHAHQWLHSPRDDESTYLDSQTISPGSTFIYDINFGGGGNRNLTVGDAIFHCHFYPHFAQGMWSLWRNHDVFEAGTPDRNLPDGELAQGVPTPALVPLPGRPMPPMPTYKPTQVALANGDNVKRPAFPGYPFYIAGVAGRRAAQPPLDLEVNGGLPRHLVVNVPQGGVVLGESGEFDVRLEEVDLKLLPDQGTPAERAAMDFHAGDFEGGENKRTLYGFPAAAYPAFTPEGKKASFFVNGQPPKPGAPYADPCPKGTKERDYRVAFVQLDMVVNRAGWHDPQARILVLNNDVQATLSGERPPEPLVIRANSGECVVSHGTNLIPDVLEEDAFQIFTPTDTVGQHIHLVKFDVTSSDGAANGWNYEDGTFAAQEVQMRIAAANARGGAFKADGTTQPGGPRQKLTARPHPLLPFAPLGTQTTVQRWWADPIVDDDGNDRTVRTVFTHDHFSPSSHQQHGLYASLAVEPKGSRWRDPETGAQLGTRDDGGPTQGNADILTPNRENSFREFSLAVADFALVFDARGEPVNIQGNELQPLPRAIANPENPPPLAIAEEDPGTMLVSYRNEPIPLRIAQEVDGVFVQKAGPAGDMANVFRSEIHGDPFTPLLRAYGGDRILIRLIEGAHEEMHSLSINGVRWLHEPSDTNSGFSNAQAFGISEHFEFENRLPPVQGGPTADYLYNSAPADDLWNGVWGLIRTYRDTQPDLQELPGNPIHSRKNVGHPTCPDNAPLRRYTVYALTARDNLPGGRLVYNERFRIFDPDAILYVLAEHVDDVIRGKRRPEPLILRAAAGDCIEVKLINALPEVMPKTPHWNFLPVITDGFNVNQVASSNHASLHPQLVDFNVREGDSANVGLNPVQTVAPGNVGVFRWYAGRWKLEDDAFITSPVLLASLEGMTPAPENTHSRFEPIPVEYGAINLRDMADVVNHGTQSALGALIIEPRGATWKTDSGTHAQATVSYRDKDGKQRKFREFVLLYQDELGLHSDDPRFQCEDAGLQCGTALLPYDAADDAEDSGHKAFNLRTEPLWARLGLRPENALDEANDLQQADLLSSKDFGDPATPIFTANSGDQVRFRVLQASGHPRSHAFTLHGHEWQHEPWVDGSTRIGDKEDSNIVGTQGGHAPMRHWNVVPQNGAGGKFRVEGDYLYQDQPSALFPDGMWGIFRVE</sequence>
<dbReference type="Gene3D" id="2.60.40.420">
    <property type="entry name" value="Cupredoxins - blue copper proteins"/>
    <property type="match status" value="5"/>
</dbReference>
<feature type="compositionally biased region" description="Low complexity" evidence="2">
    <location>
        <begin position="46"/>
        <end position="67"/>
    </location>
</feature>
<keyword evidence="5" id="KW-1185">Reference proteome</keyword>
<feature type="chain" id="PRO_5001799524" description="Multicopper oxidase" evidence="3">
    <location>
        <begin position="27"/>
        <end position="1625"/>
    </location>
</feature>
<gene>
    <name evidence="4" type="ORF">DB31_2038</name>
</gene>
<feature type="compositionally biased region" description="Acidic residues" evidence="2">
    <location>
        <begin position="156"/>
        <end position="165"/>
    </location>
</feature>